<feature type="compositionally biased region" description="Acidic residues" evidence="1">
    <location>
        <begin position="53"/>
        <end position="68"/>
    </location>
</feature>
<evidence type="ECO:0000313" key="2">
    <source>
        <dbReference type="EMBL" id="KGN02837.1"/>
    </source>
</evidence>
<feature type="region of interest" description="Disordered" evidence="1">
    <location>
        <begin position="53"/>
        <end position="75"/>
    </location>
</feature>
<dbReference type="AlphaFoldDB" id="A0AA89CN92"/>
<name>A0AA89CN92_CLONO</name>
<gene>
    <name evidence="2" type="ORF">Z969_03520</name>
</gene>
<reference evidence="2 3" key="1">
    <citation type="submission" date="2014-01" db="EMBL/GenBank/DDBJ databases">
        <title>Plasmidome dynamics in the species complex Clostridium novyi sensu lato converts strains of independent lineages into distinctly different pathogens.</title>
        <authorList>
            <person name="Skarin H."/>
            <person name="Segerman B."/>
        </authorList>
    </citation>
    <scope>NUCLEOTIDE SEQUENCE [LARGE SCALE GENOMIC DNA]</scope>
    <source>
        <strain evidence="2 3">4570</strain>
    </source>
</reference>
<sequence length="133" mass="15159">MAKLCILELNKECNDCGECNKCDLNPNKKCNNCGRCLELEGYDTKAINIEQIFEEDDDNDYDEEELELTSETSNDSNIEELAEINKDLIESEIKMEYIDDIDGLKELIDDDTNTNSLINEVFPGFMVLGKSNK</sequence>
<evidence type="ECO:0000313" key="3">
    <source>
        <dbReference type="Proteomes" id="UP000030016"/>
    </source>
</evidence>
<dbReference type="Proteomes" id="UP000030016">
    <property type="component" value="Unassembled WGS sequence"/>
</dbReference>
<comment type="caution">
    <text evidence="2">The sequence shown here is derived from an EMBL/GenBank/DDBJ whole genome shotgun (WGS) entry which is preliminary data.</text>
</comment>
<proteinExistence type="predicted"/>
<accession>A0AA89CN92</accession>
<evidence type="ECO:0000256" key="1">
    <source>
        <dbReference type="SAM" id="MobiDB-lite"/>
    </source>
</evidence>
<dbReference type="RefSeq" id="WP_039249128.1">
    <property type="nucleotide sequence ID" value="NZ_JDRX01000005.1"/>
</dbReference>
<dbReference type="EMBL" id="JDRX01000005">
    <property type="protein sequence ID" value="KGN02837.1"/>
    <property type="molecule type" value="Genomic_DNA"/>
</dbReference>
<evidence type="ECO:0008006" key="4">
    <source>
        <dbReference type="Google" id="ProtNLM"/>
    </source>
</evidence>
<organism evidence="2 3">
    <name type="scientific">Clostridium novyi A str. 4570</name>
    <dbReference type="NCBI Taxonomy" id="1444290"/>
    <lineage>
        <taxon>Bacteria</taxon>
        <taxon>Bacillati</taxon>
        <taxon>Bacillota</taxon>
        <taxon>Clostridia</taxon>
        <taxon>Eubacteriales</taxon>
        <taxon>Clostridiaceae</taxon>
        <taxon>Clostridium</taxon>
    </lineage>
</organism>
<protein>
    <recommendedName>
        <fullName evidence="4">Zn-finger domain-containing protein</fullName>
    </recommendedName>
</protein>